<keyword evidence="6" id="KW-1133">Transmembrane helix</keyword>
<sequence length="444" mass="52083">MFIVSLTWVFVSFFPNEKESSPQINQTRVWLNESCPVEEWNLKSTDSFPFLDQYQKWAAQRLTGLGAFGGGQLRLISAFSYKEYIVVTTSSQDILFLGKPIFCRYYDCNRQELPQSSFQSFFFPLTAVHCARRANATYISLSFGASEPAPDAIPLLKRVFSKYPHEIGVCVGQIYGREHKWLQIIEFVEHHLLIGASIFYFTIFEMDGYTKKVIEDYQRLGLAEASFVNTEYSTINIFFQQIQLNECFFRSKFHSKWVINVDIDERLTILSESPDFALSNYLRNLPPNVCELIFGNRRVVKLEEGPETYQNEEELLRDMEFLRYNNTTEFHWVAPKIVFNPDRVHAIYMHWTWRQLPECRVVSIPVSFGYIRHYRFLNTIGPGRNWLWKYNLSSHFPLDPVFAEKLKLAVVKKVKYLYELKPIPCQKMDPFILKCYGNDALKCV</sequence>
<organism evidence="9 10">
    <name type="scientific">Caenorhabditis japonica</name>
    <dbReference type="NCBI Taxonomy" id="281687"/>
    <lineage>
        <taxon>Eukaryota</taxon>
        <taxon>Metazoa</taxon>
        <taxon>Ecdysozoa</taxon>
        <taxon>Nematoda</taxon>
        <taxon>Chromadorea</taxon>
        <taxon>Rhabditida</taxon>
        <taxon>Rhabditina</taxon>
        <taxon>Rhabditomorpha</taxon>
        <taxon>Rhabditoidea</taxon>
        <taxon>Rhabditidae</taxon>
        <taxon>Peloderinae</taxon>
        <taxon>Caenorhabditis</taxon>
    </lineage>
</organism>
<comment type="subcellular location">
    <subcellularLocation>
        <location evidence="1">Membrane</location>
        <topology evidence="1">Single-pass membrane protein</topology>
    </subcellularLocation>
</comment>
<dbReference type="GO" id="GO:0005737">
    <property type="term" value="C:cytoplasm"/>
    <property type="evidence" value="ECO:0007669"/>
    <property type="project" value="TreeGrafter"/>
</dbReference>
<evidence type="ECO:0000256" key="7">
    <source>
        <dbReference type="ARBA" id="ARBA00023136"/>
    </source>
</evidence>
<dbReference type="PANTHER" id="PTHR21461:SF9">
    <property type="entry name" value="GLYCOSYLTRANSFERASE FAMILY 92 PROTEIN"/>
    <property type="match status" value="1"/>
</dbReference>
<accession>A0A8R1HS59</accession>
<protein>
    <recommendedName>
        <fullName evidence="8">Glycosyltransferase family 92 protein</fullName>
        <ecNumber evidence="8">2.4.1.-</ecNumber>
    </recommendedName>
</protein>
<evidence type="ECO:0000313" key="9">
    <source>
        <dbReference type="EnsemblMetazoa" id="CJA10180.1"/>
    </source>
</evidence>
<evidence type="ECO:0000256" key="6">
    <source>
        <dbReference type="ARBA" id="ARBA00022989"/>
    </source>
</evidence>
<dbReference type="GO" id="GO:0016757">
    <property type="term" value="F:glycosyltransferase activity"/>
    <property type="evidence" value="ECO:0007669"/>
    <property type="project" value="UniProtKB-UniRule"/>
</dbReference>
<dbReference type="Pfam" id="PF01697">
    <property type="entry name" value="Glyco_transf_92"/>
    <property type="match status" value="1"/>
</dbReference>
<comment type="similarity">
    <text evidence="2 8">Belongs to the glycosyltransferase 92 family.</text>
</comment>
<evidence type="ECO:0000256" key="5">
    <source>
        <dbReference type="ARBA" id="ARBA00022692"/>
    </source>
</evidence>
<keyword evidence="10" id="KW-1185">Reference proteome</keyword>
<evidence type="ECO:0000256" key="8">
    <source>
        <dbReference type="RuleBase" id="RU366017"/>
    </source>
</evidence>
<evidence type="ECO:0000256" key="1">
    <source>
        <dbReference type="ARBA" id="ARBA00004167"/>
    </source>
</evidence>
<dbReference type="PANTHER" id="PTHR21461">
    <property type="entry name" value="GLYCOSYLTRANSFERASE FAMILY 92 PROTEIN"/>
    <property type="match status" value="1"/>
</dbReference>
<reference evidence="10" key="1">
    <citation type="submission" date="2010-08" db="EMBL/GenBank/DDBJ databases">
        <authorList>
            <consortium name="Caenorhabditis japonica Sequencing Consortium"/>
            <person name="Wilson R.K."/>
        </authorList>
    </citation>
    <scope>NUCLEOTIDE SEQUENCE [LARGE SCALE GENOMIC DNA]</scope>
    <source>
        <strain evidence="10">DF5081</strain>
    </source>
</reference>
<dbReference type="GO" id="GO:0016020">
    <property type="term" value="C:membrane"/>
    <property type="evidence" value="ECO:0007669"/>
    <property type="project" value="UniProtKB-SubCell"/>
</dbReference>
<proteinExistence type="inferred from homology"/>
<reference evidence="9" key="2">
    <citation type="submission" date="2022-06" db="UniProtKB">
        <authorList>
            <consortium name="EnsemblMetazoa"/>
        </authorList>
    </citation>
    <scope>IDENTIFICATION</scope>
    <source>
        <strain evidence="9">DF5081</strain>
    </source>
</reference>
<keyword evidence="5" id="KW-0812">Transmembrane</keyword>
<evidence type="ECO:0000256" key="3">
    <source>
        <dbReference type="ARBA" id="ARBA00022676"/>
    </source>
</evidence>
<keyword evidence="7" id="KW-0472">Membrane</keyword>
<dbReference type="Proteomes" id="UP000005237">
    <property type="component" value="Unassembled WGS sequence"/>
</dbReference>
<evidence type="ECO:0000313" key="10">
    <source>
        <dbReference type="Proteomes" id="UP000005237"/>
    </source>
</evidence>
<dbReference type="AlphaFoldDB" id="A0A8R1HS59"/>
<dbReference type="InterPro" id="IPR008166">
    <property type="entry name" value="Glyco_transf_92"/>
</dbReference>
<dbReference type="EC" id="2.4.1.-" evidence="8"/>
<name>A0A8R1HS59_CAEJA</name>
<dbReference type="EnsemblMetazoa" id="CJA10180.1">
    <property type="protein sequence ID" value="CJA10180.1"/>
    <property type="gene ID" value="WBGene00129384"/>
</dbReference>
<keyword evidence="3 8" id="KW-0328">Glycosyltransferase</keyword>
<evidence type="ECO:0000256" key="2">
    <source>
        <dbReference type="ARBA" id="ARBA00007647"/>
    </source>
</evidence>
<evidence type="ECO:0000256" key="4">
    <source>
        <dbReference type="ARBA" id="ARBA00022679"/>
    </source>
</evidence>
<keyword evidence="4 8" id="KW-0808">Transferase</keyword>